<dbReference type="AlphaFoldDB" id="A0A7C6EGX0"/>
<evidence type="ECO:0000256" key="2">
    <source>
        <dbReference type="SAM" id="Phobius"/>
    </source>
</evidence>
<dbReference type="GO" id="GO:0043107">
    <property type="term" value="P:type IV pilus-dependent motility"/>
    <property type="evidence" value="ECO:0007669"/>
    <property type="project" value="InterPro"/>
</dbReference>
<organism evidence="3">
    <name type="scientific">candidate division WOR-3 bacterium</name>
    <dbReference type="NCBI Taxonomy" id="2052148"/>
    <lineage>
        <taxon>Bacteria</taxon>
        <taxon>Bacteria division WOR-3</taxon>
    </lineage>
</organism>
<gene>
    <name evidence="3" type="ORF">ENV70_03990</name>
</gene>
<dbReference type="Gene3D" id="3.30.70.60">
    <property type="match status" value="1"/>
</dbReference>
<dbReference type="EMBL" id="DTHJ01000084">
    <property type="protein sequence ID" value="HHS62763.1"/>
    <property type="molecule type" value="Genomic_DNA"/>
</dbReference>
<dbReference type="PANTHER" id="PTHR39555:SF1">
    <property type="entry name" value="TYPE IV PILUS INNER MEMBRANE COMPONENT PILO"/>
    <property type="match status" value="1"/>
</dbReference>
<protein>
    <recommendedName>
        <fullName evidence="4">Pilus assembly protein PilO</fullName>
    </recommendedName>
</protein>
<accession>A0A7C6EGX0</accession>
<evidence type="ECO:0000313" key="3">
    <source>
        <dbReference type="EMBL" id="HHS62763.1"/>
    </source>
</evidence>
<dbReference type="InterPro" id="IPR014717">
    <property type="entry name" value="Transl_elong_EF1B/ribsomal_bS6"/>
</dbReference>
<proteinExistence type="predicted"/>
<dbReference type="GO" id="GO:0043683">
    <property type="term" value="P:type IV pilus assembly"/>
    <property type="evidence" value="ECO:0007669"/>
    <property type="project" value="InterPro"/>
</dbReference>
<feature type="transmembrane region" description="Helical" evidence="2">
    <location>
        <begin position="12"/>
        <end position="30"/>
    </location>
</feature>
<keyword evidence="1" id="KW-0175">Coiled coil</keyword>
<sequence>MNLKEPKTQQTIVFFILLILVLILFFRFPYTSNQHKIKSLEAKRDSLQIKVQEAEAAKARLPELQARIARLEAEWAIAKEMLPQEKEIPKLIQQISNSGTKAGVSFLLFRPSGPVPKQNYSEIPVQIKIACGYHQLGKFLSNIGNLSRIVNVPSVKIVPGKDRSTEVELQAITYTVAKKQEVPSGAPRRR</sequence>
<comment type="caution">
    <text evidence="3">The sequence shown here is derived from an EMBL/GenBank/DDBJ whole genome shotgun (WGS) entry which is preliminary data.</text>
</comment>
<evidence type="ECO:0000256" key="1">
    <source>
        <dbReference type="SAM" id="Coils"/>
    </source>
</evidence>
<evidence type="ECO:0008006" key="4">
    <source>
        <dbReference type="Google" id="ProtNLM"/>
    </source>
</evidence>
<dbReference type="PANTHER" id="PTHR39555">
    <property type="entry name" value="FIMBRIAL ASSEMBLY PROTEIN PILO-LIKE PROTEIN-RELATED"/>
    <property type="match status" value="1"/>
</dbReference>
<dbReference type="InterPro" id="IPR007445">
    <property type="entry name" value="PilO"/>
</dbReference>
<keyword evidence="2" id="KW-0812">Transmembrane</keyword>
<reference evidence="3" key="1">
    <citation type="journal article" date="2020" name="mSystems">
        <title>Genome- and Community-Level Interaction Insights into Carbon Utilization and Element Cycling Functions of Hydrothermarchaeota in Hydrothermal Sediment.</title>
        <authorList>
            <person name="Zhou Z."/>
            <person name="Liu Y."/>
            <person name="Xu W."/>
            <person name="Pan J."/>
            <person name="Luo Z.H."/>
            <person name="Li M."/>
        </authorList>
    </citation>
    <scope>NUCLEOTIDE SEQUENCE [LARGE SCALE GENOMIC DNA]</scope>
    <source>
        <strain evidence="3">SpSt-783</strain>
    </source>
</reference>
<keyword evidence="2" id="KW-1133">Transmembrane helix</keyword>
<keyword evidence="2" id="KW-0472">Membrane</keyword>
<dbReference type="Pfam" id="PF04350">
    <property type="entry name" value="PilO"/>
    <property type="match status" value="1"/>
</dbReference>
<name>A0A7C6EGX0_UNCW3</name>
<feature type="coiled-coil region" evidence="1">
    <location>
        <begin position="37"/>
        <end position="74"/>
    </location>
</feature>